<dbReference type="InterPro" id="IPR000383">
    <property type="entry name" value="Xaa-Pro-like_dom"/>
</dbReference>
<keyword evidence="2" id="KW-0378">Hydrolase</keyword>
<keyword evidence="3" id="KW-1185">Reference proteome</keyword>
<dbReference type="GO" id="GO:0016787">
    <property type="term" value="F:hydrolase activity"/>
    <property type="evidence" value="ECO:0007669"/>
    <property type="project" value="UniProtKB-KW"/>
</dbReference>
<evidence type="ECO:0000313" key="3">
    <source>
        <dbReference type="Proteomes" id="UP001500454"/>
    </source>
</evidence>
<gene>
    <name evidence="2" type="ORF">GCM10023186_34660</name>
</gene>
<evidence type="ECO:0000313" key="2">
    <source>
        <dbReference type="EMBL" id="GAA4388221.1"/>
    </source>
</evidence>
<sequence length="500" mass="54498">MICLPGLAFGQVRPAAVRVTLEGQWKGQLAVPGGRLPLTITVTELANGTRFAVLDVPAQRISRALMTVDVKSDTVIFDTQELGCTYTCLRTPDGKQLEGQWKQQGFQTALTLQFEALPASPPKNFKFPPPYRVEEVSFTNSRDNIRLSGTLTIPPGEGPFPAVVLLSDMGPHDRDVTMGDYKMFGLLADYLTRRGVAVLRTDDRGVGQSGGSVTAATTADLVKDAQTALSFLRTRPLIDFGQLGLIGHGEGGNVALLVAAQPLPPAFVVALAASGAAGREVLLQQPAGFRPAGEADTAQENYTRRQLKTQQQLALKVEELRAKGANAAQIETYLAQQQMRQRAADKKRQEIIVKQQKTLLEVVRQTADNGQAQAILTNMIGQYNRDLPPGAAQLRASQMTSPWYRYYLDFNPQAELGKVNAAILLLHGTDDTQVNVSNLALLEKGLKGNKRVRSSRVEGINHLFQAPVTQWPVISGEPKPIFSPQVEQGIIAWIRTLFSE</sequence>
<reference evidence="3" key="1">
    <citation type="journal article" date="2019" name="Int. J. Syst. Evol. Microbiol.">
        <title>The Global Catalogue of Microorganisms (GCM) 10K type strain sequencing project: providing services to taxonomists for standard genome sequencing and annotation.</title>
        <authorList>
            <consortium name="The Broad Institute Genomics Platform"/>
            <consortium name="The Broad Institute Genome Sequencing Center for Infectious Disease"/>
            <person name="Wu L."/>
            <person name="Ma J."/>
        </authorList>
    </citation>
    <scope>NUCLEOTIDE SEQUENCE [LARGE SCALE GENOMIC DNA]</scope>
    <source>
        <strain evidence="3">JCM 17924</strain>
    </source>
</reference>
<dbReference type="PANTHER" id="PTHR43265">
    <property type="entry name" value="ESTERASE ESTD"/>
    <property type="match status" value="1"/>
</dbReference>
<accession>A0ABP8JBK9</accession>
<dbReference type="Gene3D" id="3.40.50.1820">
    <property type="entry name" value="alpha/beta hydrolase"/>
    <property type="match status" value="1"/>
</dbReference>
<dbReference type="SUPFAM" id="SSF53474">
    <property type="entry name" value="alpha/beta-Hydrolases"/>
    <property type="match status" value="1"/>
</dbReference>
<feature type="domain" description="Xaa-Pro dipeptidyl-peptidase-like" evidence="1">
    <location>
        <begin position="143"/>
        <end position="440"/>
    </location>
</feature>
<protein>
    <submittedName>
        <fullName evidence="2">Alpha/beta fold hydrolase</fullName>
    </submittedName>
</protein>
<dbReference type="PANTHER" id="PTHR43265:SF1">
    <property type="entry name" value="ESTERASE ESTD"/>
    <property type="match status" value="1"/>
</dbReference>
<dbReference type="Proteomes" id="UP001500454">
    <property type="component" value="Unassembled WGS sequence"/>
</dbReference>
<organism evidence="2 3">
    <name type="scientific">Hymenobacter koreensis</name>
    <dbReference type="NCBI Taxonomy" id="1084523"/>
    <lineage>
        <taxon>Bacteria</taxon>
        <taxon>Pseudomonadati</taxon>
        <taxon>Bacteroidota</taxon>
        <taxon>Cytophagia</taxon>
        <taxon>Cytophagales</taxon>
        <taxon>Hymenobacteraceae</taxon>
        <taxon>Hymenobacter</taxon>
    </lineage>
</organism>
<comment type="caution">
    <text evidence="2">The sequence shown here is derived from an EMBL/GenBank/DDBJ whole genome shotgun (WGS) entry which is preliminary data.</text>
</comment>
<dbReference type="InterPro" id="IPR029058">
    <property type="entry name" value="AB_hydrolase_fold"/>
</dbReference>
<name>A0ABP8JBK9_9BACT</name>
<dbReference type="RefSeq" id="WP_345226364.1">
    <property type="nucleotide sequence ID" value="NZ_BAABHA010000010.1"/>
</dbReference>
<proteinExistence type="predicted"/>
<evidence type="ECO:0000259" key="1">
    <source>
        <dbReference type="Pfam" id="PF02129"/>
    </source>
</evidence>
<dbReference type="EMBL" id="BAABHA010000010">
    <property type="protein sequence ID" value="GAA4388221.1"/>
    <property type="molecule type" value="Genomic_DNA"/>
</dbReference>
<dbReference type="InterPro" id="IPR053145">
    <property type="entry name" value="AB_hydrolase_Est10"/>
</dbReference>
<dbReference type="Pfam" id="PF02129">
    <property type="entry name" value="Peptidase_S15"/>
    <property type="match status" value="1"/>
</dbReference>